<accession>A0A0N0VL98</accession>
<keyword evidence="1 4" id="KW-0808">Transferase</keyword>
<evidence type="ECO:0000313" key="5">
    <source>
        <dbReference type="Proteomes" id="UP000038011"/>
    </source>
</evidence>
<dbReference type="Gene3D" id="3.40.630.30">
    <property type="match status" value="1"/>
</dbReference>
<dbReference type="InterPro" id="IPR000182">
    <property type="entry name" value="GNAT_dom"/>
</dbReference>
<dbReference type="GO" id="GO:0008080">
    <property type="term" value="F:N-acetyltransferase activity"/>
    <property type="evidence" value="ECO:0007669"/>
    <property type="project" value="TreeGrafter"/>
</dbReference>
<evidence type="ECO:0000256" key="2">
    <source>
        <dbReference type="ARBA" id="ARBA00023315"/>
    </source>
</evidence>
<dbReference type="OrthoDB" id="9805924at2"/>
<evidence type="ECO:0000313" key="4">
    <source>
        <dbReference type="EMBL" id="KPB00794.1"/>
    </source>
</evidence>
<reference evidence="4 5" key="1">
    <citation type="submission" date="2015-01" db="EMBL/GenBank/DDBJ databases">
        <title>Ahrensia donghaiensis sp. nov., a novel dimethylsulphoniopropionate-cleavage bacterium isolated from seawater and emended descriptions of the genus Ahrensia and Ahrensia kielensis.</title>
        <authorList>
            <person name="Liu J."/>
        </authorList>
    </citation>
    <scope>NUCLEOTIDE SEQUENCE [LARGE SCALE GENOMIC DNA]</scope>
    <source>
        <strain evidence="4 5">LZD062</strain>
    </source>
</reference>
<dbReference type="PATRIC" id="fig|1514904.3.peg.1100"/>
<keyword evidence="2" id="KW-0012">Acyltransferase</keyword>
<dbReference type="Proteomes" id="UP000038011">
    <property type="component" value="Unassembled WGS sequence"/>
</dbReference>
<name>A0A0N0VL98_9HYPH</name>
<keyword evidence="5" id="KW-1185">Reference proteome</keyword>
<dbReference type="Pfam" id="PF00583">
    <property type="entry name" value="Acetyltransf_1"/>
    <property type="match status" value="1"/>
</dbReference>
<dbReference type="AlphaFoldDB" id="A0A0N0VL98"/>
<sequence>MSNEVTVRRIKKADFEAWKAMWTKYLEFYKSSVKPEVYQSTFDRFFENGEFEPNCFVAVQDDQLAGLVHFMYHRHNWHIANTCYLQDLYADENRRGTGIGRKLIEAVYEQADKDGAASVYWNTQDFNTEARKLYDRIAKLTPFIKYQR</sequence>
<dbReference type="PROSITE" id="PS51186">
    <property type="entry name" value="GNAT"/>
    <property type="match status" value="1"/>
</dbReference>
<evidence type="ECO:0000256" key="1">
    <source>
        <dbReference type="ARBA" id="ARBA00022679"/>
    </source>
</evidence>
<evidence type="ECO:0000259" key="3">
    <source>
        <dbReference type="PROSITE" id="PS51186"/>
    </source>
</evidence>
<dbReference type="RefSeq" id="WP_053999480.1">
    <property type="nucleotide sequence ID" value="NZ_JXMU01000016.1"/>
</dbReference>
<dbReference type="CDD" id="cd04301">
    <property type="entry name" value="NAT_SF"/>
    <property type="match status" value="1"/>
</dbReference>
<organism evidence="4 5">
    <name type="scientific">Ahrensia marina</name>
    <dbReference type="NCBI Taxonomy" id="1514904"/>
    <lineage>
        <taxon>Bacteria</taxon>
        <taxon>Pseudomonadati</taxon>
        <taxon>Pseudomonadota</taxon>
        <taxon>Alphaproteobacteria</taxon>
        <taxon>Hyphomicrobiales</taxon>
        <taxon>Ahrensiaceae</taxon>
        <taxon>Ahrensia</taxon>
    </lineage>
</organism>
<dbReference type="InterPro" id="IPR051016">
    <property type="entry name" value="Diverse_Substrate_AcTransf"/>
</dbReference>
<dbReference type="EMBL" id="JXMU01000016">
    <property type="protein sequence ID" value="KPB00794.1"/>
    <property type="molecule type" value="Genomic_DNA"/>
</dbReference>
<dbReference type="STRING" id="1514904.SU32_11285"/>
<gene>
    <name evidence="4" type="ORF">SU32_11285</name>
</gene>
<dbReference type="SUPFAM" id="SSF55729">
    <property type="entry name" value="Acyl-CoA N-acyltransferases (Nat)"/>
    <property type="match status" value="1"/>
</dbReference>
<protein>
    <submittedName>
        <fullName evidence="4">GCN5 family acetyltransferase</fullName>
    </submittedName>
</protein>
<dbReference type="PANTHER" id="PTHR10545:SF42">
    <property type="entry name" value="ACETYLTRANSFERASE"/>
    <property type="match status" value="1"/>
</dbReference>
<comment type="caution">
    <text evidence="4">The sequence shown here is derived from an EMBL/GenBank/DDBJ whole genome shotgun (WGS) entry which is preliminary data.</text>
</comment>
<proteinExistence type="predicted"/>
<dbReference type="PANTHER" id="PTHR10545">
    <property type="entry name" value="DIAMINE N-ACETYLTRANSFERASE"/>
    <property type="match status" value="1"/>
</dbReference>
<feature type="domain" description="N-acetyltransferase" evidence="3">
    <location>
        <begin position="5"/>
        <end position="148"/>
    </location>
</feature>
<dbReference type="InterPro" id="IPR016181">
    <property type="entry name" value="Acyl_CoA_acyltransferase"/>
</dbReference>